<evidence type="ECO:0000313" key="1">
    <source>
        <dbReference type="EMBL" id="MDG3002852.1"/>
    </source>
</evidence>
<dbReference type="Proteomes" id="UP001216907">
    <property type="component" value="Unassembled WGS sequence"/>
</dbReference>
<keyword evidence="2" id="KW-1185">Reference proteome</keyword>
<evidence type="ECO:0000313" key="2">
    <source>
        <dbReference type="Proteomes" id="UP001216907"/>
    </source>
</evidence>
<sequence length="99" mass="10853">MIVPGDLLRAIHSGAAVPGGFLFRPQVRAATRRVERDLARAVARTVAARDVKRVGLLNREHMRGVWPQVKSCDEALVAVMNVLWEPIPREEGACPSTAD</sequence>
<gene>
    <name evidence="1" type="ORF">PZE19_03650</name>
</gene>
<reference evidence="1 2" key="1">
    <citation type="submission" date="2023-03" db="EMBL/GenBank/DDBJ databases">
        <title>Paludisphaera mucosa sp. nov. a novel planctomycete from northern fen.</title>
        <authorList>
            <person name="Ivanova A."/>
        </authorList>
    </citation>
    <scope>NUCLEOTIDE SEQUENCE [LARGE SCALE GENOMIC DNA]</scope>
    <source>
        <strain evidence="1 2">Pla2</strain>
    </source>
</reference>
<accession>A0ABT6F5Q2</accession>
<name>A0ABT6F5Q2_9BACT</name>
<protein>
    <submittedName>
        <fullName evidence="1">Uncharacterized protein</fullName>
    </submittedName>
</protein>
<dbReference type="RefSeq" id="WP_277859214.1">
    <property type="nucleotide sequence ID" value="NZ_JARRAG010000001.1"/>
</dbReference>
<dbReference type="EMBL" id="JARRAG010000001">
    <property type="protein sequence ID" value="MDG3002852.1"/>
    <property type="molecule type" value="Genomic_DNA"/>
</dbReference>
<organism evidence="1 2">
    <name type="scientific">Paludisphaera mucosa</name>
    <dbReference type="NCBI Taxonomy" id="3030827"/>
    <lineage>
        <taxon>Bacteria</taxon>
        <taxon>Pseudomonadati</taxon>
        <taxon>Planctomycetota</taxon>
        <taxon>Planctomycetia</taxon>
        <taxon>Isosphaerales</taxon>
        <taxon>Isosphaeraceae</taxon>
        <taxon>Paludisphaera</taxon>
    </lineage>
</organism>
<comment type="caution">
    <text evidence="1">The sequence shown here is derived from an EMBL/GenBank/DDBJ whole genome shotgun (WGS) entry which is preliminary data.</text>
</comment>
<proteinExistence type="predicted"/>